<protein>
    <submittedName>
        <fullName evidence="2">Uncharacterized protein</fullName>
    </submittedName>
</protein>
<dbReference type="EMBL" id="HBEM01023809">
    <property type="protein sequence ID" value="CAD8457240.1"/>
    <property type="molecule type" value="Transcribed_RNA"/>
</dbReference>
<evidence type="ECO:0000313" key="7">
    <source>
        <dbReference type="EMBL" id="CAD8457243.1"/>
    </source>
</evidence>
<keyword evidence="1" id="KW-0472">Membrane</keyword>
<dbReference type="AlphaFoldDB" id="A0A6T6WZ25"/>
<evidence type="ECO:0000313" key="2">
    <source>
        <dbReference type="EMBL" id="CAD8457238.1"/>
    </source>
</evidence>
<feature type="transmembrane region" description="Helical" evidence="1">
    <location>
        <begin position="56"/>
        <end position="78"/>
    </location>
</feature>
<gene>
    <name evidence="2" type="ORF">LAMO00422_LOCUS16185</name>
    <name evidence="3" type="ORF">LAMO00422_LOCUS16186</name>
    <name evidence="4" type="ORF">LAMO00422_LOCUS16187</name>
    <name evidence="5" type="ORF">LAMO00422_LOCUS16188</name>
    <name evidence="6" type="ORF">LAMO00422_LOCUS16189</name>
    <name evidence="7" type="ORF">LAMO00422_LOCUS16190</name>
</gene>
<evidence type="ECO:0000313" key="6">
    <source>
        <dbReference type="EMBL" id="CAD8457242.1"/>
    </source>
</evidence>
<dbReference type="EMBL" id="HBEM01023811">
    <property type="protein sequence ID" value="CAD8457242.1"/>
    <property type="molecule type" value="Transcribed_RNA"/>
</dbReference>
<evidence type="ECO:0000313" key="4">
    <source>
        <dbReference type="EMBL" id="CAD8457240.1"/>
    </source>
</evidence>
<accession>A0A6T6WZ25</accession>
<keyword evidence="1" id="KW-1133">Transmembrane helix</keyword>
<proteinExistence type="predicted"/>
<name>A0A6T6WZ25_9EUKA</name>
<dbReference type="EMBL" id="HBEM01023807">
    <property type="protein sequence ID" value="CAD8457238.1"/>
    <property type="molecule type" value="Transcribed_RNA"/>
</dbReference>
<reference evidence="2" key="1">
    <citation type="submission" date="2021-01" db="EMBL/GenBank/DDBJ databases">
        <authorList>
            <person name="Corre E."/>
            <person name="Pelletier E."/>
            <person name="Niang G."/>
            <person name="Scheremetjew M."/>
            <person name="Finn R."/>
            <person name="Kale V."/>
            <person name="Holt S."/>
            <person name="Cochrane G."/>
            <person name="Meng A."/>
            <person name="Brown T."/>
            <person name="Cohen L."/>
        </authorList>
    </citation>
    <scope>NUCLEOTIDE SEQUENCE</scope>
    <source>
        <strain evidence="2">CCMP2058</strain>
    </source>
</reference>
<organism evidence="2">
    <name type="scientific">Amorphochlora amoebiformis</name>
    <dbReference type="NCBI Taxonomy" id="1561963"/>
    <lineage>
        <taxon>Eukaryota</taxon>
        <taxon>Sar</taxon>
        <taxon>Rhizaria</taxon>
        <taxon>Cercozoa</taxon>
        <taxon>Chlorarachniophyceae</taxon>
        <taxon>Amorphochlora</taxon>
    </lineage>
</organism>
<dbReference type="EMBL" id="HBEM01023810">
    <property type="protein sequence ID" value="CAD8457241.1"/>
    <property type="molecule type" value="Transcribed_RNA"/>
</dbReference>
<sequence>MVNDPREERSPRERPRWVMASLNIWQMMFIIDGPLAMILSYAFLLLTSLAWRDGRAWAGILYTIVYHFLWTAVTFFWWRIVNPEMFANRNFQKWMLGHSLFRSVCIVLRFALESAQGPFSKPILSPTLP</sequence>
<evidence type="ECO:0000313" key="3">
    <source>
        <dbReference type="EMBL" id="CAD8457239.1"/>
    </source>
</evidence>
<evidence type="ECO:0000256" key="1">
    <source>
        <dbReference type="SAM" id="Phobius"/>
    </source>
</evidence>
<evidence type="ECO:0000313" key="5">
    <source>
        <dbReference type="EMBL" id="CAD8457241.1"/>
    </source>
</evidence>
<feature type="transmembrane region" description="Helical" evidence="1">
    <location>
        <begin position="24"/>
        <end position="44"/>
    </location>
</feature>
<keyword evidence="1" id="KW-0812">Transmembrane</keyword>
<dbReference type="EMBL" id="HBEM01023812">
    <property type="protein sequence ID" value="CAD8457243.1"/>
    <property type="molecule type" value="Transcribed_RNA"/>
</dbReference>
<dbReference type="EMBL" id="HBEM01023808">
    <property type="protein sequence ID" value="CAD8457239.1"/>
    <property type="molecule type" value="Transcribed_RNA"/>
</dbReference>